<comment type="caution">
    <text evidence="1">The sequence shown here is derived from an EMBL/GenBank/DDBJ whole genome shotgun (WGS) entry which is preliminary data.</text>
</comment>
<evidence type="ECO:0000313" key="1">
    <source>
        <dbReference type="EMBL" id="KAG5562324.1"/>
    </source>
</evidence>
<evidence type="ECO:0000313" key="2">
    <source>
        <dbReference type="Proteomes" id="UP000823749"/>
    </source>
</evidence>
<keyword evidence="2" id="KW-1185">Reference proteome</keyword>
<organism evidence="1 2">
    <name type="scientific">Rhododendron griersonianum</name>
    <dbReference type="NCBI Taxonomy" id="479676"/>
    <lineage>
        <taxon>Eukaryota</taxon>
        <taxon>Viridiplantae</taxon>
        <taxon>Streptophyta</taxon>
        <taxon>Embryophyta</taxon>
        <taxon>Tracheophyta</taxon>
        <taxon>Spermatophyta</taxon>
        <taxon>Magnoliopsida</taxon>
        <taxon>eudicotyledons</taxon>
        <taxon>Gunneridae</taxon>
        <taxon>Pentapetalae</taxon>
        <taxon>asterids</taxon>
        <taxon>Ericales</taxon>
        <taxon>Ericaceae</taxon>
        <taxon>Ericoideae</taxon>
        <taxon>Rhodoreae</taxon>
        <taxon>Rhododendron</taxon>
    </lineage>
</organism>
<reference evidence="1" key="1">
    <citation type="submission" date="2020-08" db="EMBL/GenBank/DDBJ databases">
        <title>Plant Genome Project.</title>
        <authorList>
            <person name="Zhang R.-G."/>
        </authorList>
    </citation>
    <scope>NUCLEOTIDE SEQUENCE</scope>
    <source>
        <strain evidence="1">WSP0</strain>
        <tissue evidence="1">Leaf</tissue>
    </source>
</reference>
<dbReference type="EMBL" id="JACTNZ010000002">
    <property type="protein sequence ID" value="KAG5562324.1"/>
    <property type="molecule type" value="Genomic_DNA"/>
</dbReference>
<protein>
    <submittedName>
        <fullName evidence="1">Uncharacterized protein</fullName>
    </submittedName>
</protein>
<name>A0AAV6LCF2_9ERIC</name>
<dbReference type="AlphaFoldDB" id="A0AAV6LCF2"/>
<gene>
    <name evidence="1" type="ORF">RHGRI_005151</name>
</gene>
<proteinExistence type="predicted"/>
<accession>A0AAV6LCF2</accession>
<dbReference type="Proteomes" id="UP000823749">
    <property type="component" value="Chromosome 2"/>
</dbReference>
<sequence length="144" mass="16847">MWRASHLWFNFDVGIPMSFEEWFGRRISEVQSKSLIWDSIFMLWVIWCARNEALFQRHVCNVDNALTHFSGIRSLCRLQRKEGIVTDSDYGGACGLVKGREALKYVWRREGHALYGCHFFLQIELGLLFQDVVRLLGCVWVIMG</sequence>